<dbReference type="Pfam" id="PF00004">
    <property type="entry name" value="AAA"/>
    <property type="match status" value="1"/>
</dbReference>
<name>A0ABR8X6V6_9MICO</name>
<dbReference type="InterPro" id="IPR027417">
    <property type="entry name" value="P-loop_NTPase"/>
</dbReference>
<dbReference type="RefSeq" id="WP_191767357.1">
    <property type="nucleotide sequence ID" value="NZ_JACSPM010000010.1"/>
</dbReference>
<comment type="caution">
    <text evidence="2">The sequence shown here is derived from an EMBL/GenBank/DDBJ whole genome shotgun (WGS) entry which is preliminary data.</text>
</comment>
<dbReference type="SUPFAM" id="SSF52540">
    <property type="entry name" value="P-loop containing nucleoside triphosphate hydrolases"/>
    <property type="match status" value="1"/>
</dbReference>
<sequence>MDVLVLHGSPGSGKTTLTRAIAEDLRASGTPHGVIELDQLGLIHPYPAGWFAVSNLRAIWPNYAAVPNVKMIIDTVIADEDALRQLRDAMPGSRIIVCWRTALRDFVDLHHRRTDLDRIRHFLVSTDQKPIAATAREVIEKAGWRSSDPSTAGSTH</sequence>
<dbReference type="InterPro" id="IPR003959">
    <property type="entry name" value="ATPase_AAA_core"/>
</dbReference>
<keyword evidence="3" id="KW-1185">Reference proteome</keyword>
<dbReference type="EMBL" id="JACSPM010000010">
    <property type="protein sequence ID" value="MBD8025014.1"/>
    <property type="molecule type" value="Genomic_DNA"/>
</dbReference>
<dbReference type="Gene3D" id="3.40.50.300">
    <property type="entry name" value="P-loop containing nucleotide triphosphate hydrolases"/>
    <property type="match status" value="1"/>
</dbReference>
<reference evidence="2 3" key="1">
    <citation type="submission" date="2020-08" db="EMBL/GenBank/DDBJ databases">
        <title>A Genomic Blueprint of the Chicken Gut Microbiome.</title>
        <authorList>
            <person name="Gilroy R."/>
            <person name="Ravi A."/>
            <person name="Getino M."/>
            <person name="Pursley I."/>
            <person name="Horton D.L."/>
            <person name="Alikhan N.-F."/>
            <person name="Baker D."/>
            <person name="Gharbi K."/>
            <person name="Hall N."/>
            <person name="Watson M."/>
            <person name="Adriaenssens E.M."/>
            <person name="Foster-Nyarko E."/>
            <person name="Jarju S."/>
            <person name="Secka A."/>
            <person name="Antonio M."/>
            <person name="Oren A."/>
            <person name="Chaudhuri R."/>
            <person name="La Ragione R.M."/>
            <person name="Hildebrand F."/>
            <person name="Pallen M.J."/>
        </authorList>
    </citation>
    <scope>NUCLEOTIDE SEQUENCE [LARGE SCALE GENOMIC DNA]</scope>
    <source>
        <strain evidence="2 3">Sa1CUA4</strain>
    </source>
</reference>
<evidence type="ECO:0000259" key="1">
    <source>
        <dbReference type="Pfam" id="PF00004"/>
    </source>
</evidence>
<protein>
    <submittedName>
        <fullName evidence="2">AAA family ATPase</fullName>
    </submittedName>
</protein>
<organism evidence="2 3">
    <name type="scientific">Microbacterium gallinarum</name>
    <dbReference type="NCBI Taxonomy" id="2762209"/>
    <lineage>
        <taxon>Bacteria</taxon>
        <taxon>Bacillati</taxon>
        <taxon>Actinomycetota</taxon>
        <taxon>Actinomycetes</taxon>
        <taxon>Micrococcales</taxon>
        <taxon>Microbacteriaceae</taxon>
        <taxon>Microbacterium</taxon>
    </lineage>
</organism>
<gene>
    <name evidence="2" type="ORF">H9622_15640</name>
</gene>
<accession>A0ABR8X6V6</accession>
<feature type="domain" description="ATPase AAA-type core" evidence="1">
    <location>
        <begin position="5"/>
        <end position="28"/>
    </location>
</feature>
<evidence type="ECO:0000313" key="3">
    <source>
        <dbReference type="Proteomes" id="UP000602532"/>
    </source>
</evidence>
<proteinExistence type="predicted"/>
<dbReference type="Proteomes" id="UP000602532">
    <property type="component" value="Unassembled WGS sequence"/>
</dbReference>
<evidence type="ECO:0000313" key="2">
    <source>
        <dbReference type="EMBL" id="MBD8025014.1"/>
    </source>
</evidence>